<keyword evidence="2" id="KW-1185">Reference proteome</keyword>
<evidence type="ECO:0000313" key="1">
    <source>
        <dbReference type="EMBL" id="KAI0039059.1"/>
    </source>
</evidence>
<evidence type="ECO:0000313" key="2">
    <source>
        <dbReference type="Proteomes" id="UP000814033"/>
    </source>
</evidence>
<organism evidence="1 2">
    <name type="scientific">Auriscalpium vulgare</name>
    <dbReference type="NCBI Taxonomy" id="40419"/>
    <lineage>
        <taxon>Eukaryota</taxon>
        <taxon>Fungi</taxon>
        <taxon>Dikarya</taxon>
        <taxon>Basidiomycota</taxon>
        <taxon>Agaricomycotina</taxon>
        <taxon>Agaricomycetes</taxon>
        <taxon>Russulales</taxon>
        <taxon>Auriscalpiaceae</taxon>
        <taxon>Auriscalpium</taxon>
    </lineage>
</organism>
<reference evidence="1" key="2">
    <citation type="journal article" date="2022" name="New Phytol.">
        <title>Evolutionary transition to the ectomycorrhizal habit in the genomes of a hyperdiverse lineage of mushroom-forming fungi.</title>
        <authorList>
            <person name="Looney B."/>
            <person name="Miyauchi S."/>
            <person name="Morin E."/>
            <person name="Drula E."/>
            <person name="Courty P.E."/>
            <person name="Kohler A."/>
            <person name="Kuo A."/>
            <person name="LaButti K."/>
            <person name="Pangilinan J."/>
            <person name="Lipzen A."/>
            <person name="Riley R."/>
            <person name="Andreopoulos W."/>
            <person name="He G."/>
            <person name="Johnson J."/>
            <person name="Nolan M."/>
            <person name="Tritt A."/>
            <person name="Barry K.W."/>
            <person name="Grigoriev I.V."/>
            <person name="Nagy L.G."/>
            <person name="Hibbett D."/>
            <person name="Henrissat B."/>
            <person name="Matheny P.B."/>
            <person name="Labbe J."/>
            <person name="Martin F.M."/>
        </authorList>
    </citation>
    <scope>NUCLEOTIDE SEQUENCE</scope>
    <source>
        <strain evidence="1">FP105234-sp</strain>
    </source>
</reference>
<dbReference type="Proteomes" id="UP000814033">
    <property type="component" value="Unassembled WGS sequence"/>
</dbReference>
<proteinExistence type="predicted"/>
<comment type="caution">
    <text evidence="1">The sequence shown here is derived from an EMBL/GenBank/DDBJ whole genome shotgun (WGS) entry which is preliminary data.</text>
</comment>
<sequence>MAPVHYIRKADDLPNFRPRCPQPECPGFVATKLCRGTSNRAHKGLWYDVCHTAPESHFLGFRNDIPRGYQPASYNKTSDATETPRKSQSYSYDGRRQNGAVPPGKCVGPIHEDDPNPPRGCRTCTFGFCIRCCKKVQSTTGVSCQHATHGVPPEERPASLRSASPTLETFDPDLESDPLLSYDIDPDLFLIPNDSADSTLLLSTPSGLSLPLPDVNDEPIWLHADNTLFTIPESEPEVLATPPSSPDAPLSISIHVPTAESSNAPNAALPTKTAAPVTRTPSKASASKRSKPKPPALSEEEPVGALSQPYYDMIPAHIHAQSQASAAGKPLSRQAERQSREREAKETVQFWFWRETSKKPRRFDVRCTHWPLFRVLDCSKTVRLALLSEAEHDDPDTLIEMYDPSEDTWLTVEISSCRSVERGVPLLFRAYGLEDGIDMSEKEQSCRSARNPSYSRQGKRPYTATLPDPATPSRSVRPRVRPPSPVSPIQTPTPPSRALGPAQHVPGNSPPLAPLAALQVGDALARVEDGVQPLSAPLSQQGDTTAPTADAAASPDSVAPDDDTLPSTPPEDSYAAVDQSLRLVPASNKGDSKWPLKYVCFMAQGFEAMEQLSGTQPQKFEAAFPGCGKLHRTTFWKNEQAWKKASQSQRQRYVDAGTSGGLTWPQFFKEAWS</sequence>
<gene>
    <name evidence="1" type="ORF">FA95DRAFT_1612883</name>
</gene>
<dbReference type="EMBL" id="MU276363">
    <property type="protein sequence ID" value="KAI0039059.1"/>
    <property type="molecule type" value="Genomic_DNA"/>
</dbReference>
<reference evidence="1" key="1">
    <citation type="submission" date="2021-02" db="EMBL/GenBank/DDBJ databases">
        <authorList>
            <consortium name="DOE Joint Genome Institute"/>
            <person name="Ahrendt S."/>
            <person name="Looney B.P."/>
            <person name="Miyauchi S."/>
            <person name="Morin E."/>
            <person name="Drula E."/>
            <person name="Courty P.E."/>
            <person name="Chicoki N."/>
            <person name="Fauchery L."/>
            <person name="Kohler A."/>
            <person name="Kuo A."/>
            <person name="Labutti K."/>
            <person name="Pangilinan J."/>
            <person name="Lipzen A."/>
            <person name="Riley R."/>
            <person name="Andreopoulos W."/>
            <person name="He G."/>
            <person name="Johnson J."/>
            <person name="Barry K.W."/>
            <person name="Grigoriev I.V."/>
            <person name="Nagy L."/>
            <person name="Hibbett D."/>
            <person name="Henrissat B."/>
            <person name="Matheny P.B."/>
            <person name="Labbe J."/>
            <person name="Martin F."/>
        </authorList>
    </citation>
    <scope>NUCLEOTIDE SEQUENCE</scope>
    <source>
        <strain evidence="1">FP105234-sp</strain>
    </source>
</reference>
<name>A0ACB8R4R5_9AGAM</name>
<accession>A0ACB8R4R5</accession>
<protein>
    <submittedName>
        <fullName evidence="1">Uncharacterized protein</fullName>
    </submittedName>
</protein>